<dbReference type="Proteomes" id="UP001519460">
    <property type="component" value="Unassembled WGS sequence"/>
</dbReference>
<dbReference type="AlphaFoldDB" id="A0ABD0KCP4"/>
<name>A0ABD0KCP4_9CAEN</name>
<gene>
    <name evidence="1" type="ORF">BaRGS_00023917</name>
</gene>
<accession>A0ABD0KCP4</accession>
<proteinExistence type="predicted"/>
<evidence type="ECO:0000313" key="2">
    <source>
        <dbReference type="Proteomes" id="UP001519460"/>
    </source>
</evidence>
<comment type="caution">
    <text evidence="1">The sequence shown here is derived from an EMBL/GenBank/DDBJ whole genome shotgun (WGS) entry which is preliminary data.</text>
</comment>
<sequence>MSFRAVVSYACRLALGPGLFSQLMHRLRTFNGDHGDDRVDVILAQKGCVHVGGGEVRCAFCCAYYGNLGDEDKSLHVRHLAGCQFAHATAPPPYYYNLPTSAARMPIVELGPFLRLRCGVHQQATGGGVSRLCF</sequence>
<protein>
    <submittedName>
        <fullName evidence="1">Uncharacterized protein</fullName>
    </submittedName>
</protein>
<dbReference type="EMBL" id="JACVVK020000203">
    <property type="protein sequence ID" value="KAK7484874.1"/>
    <property type="molecule type" value="Genomic_DNA"/>
</dbReference>
<reference evidence="1 2" key="1">
    <citation type="journal article" date="2023" name="Sci. Data">
        <title>Genome assembly of the Korean intertidal mud-creeper Batillaria attramentaria.</title>
        <authorList>
            <person name="Patra A.K."/>
            <person name="Ho P.T."/>
            <person name="Jun S."/>
            <person name="Lee S.J."/>
            <person name="Kim Y."/>
            <person name="Won Y.J."/>
        </authorList>
    </citation>
    <scope>NUCLEOTIDE SEQUENCE [LARGE SCALE GENOMIC DNA]</scope>
    <source>
        <strain evidence="1">Wonlab-2016</strain>
    </source>
</reference>
<evidence type="ECO:0000313" key="1">
    <source>
        <dbReference type="EMBL" id="KAK7484874.1"/>
    </source>
</evidence>
<organism evidence="1 2">
    <name type="scientific">Batillaria attramentaria</name>
    <dbReference type="NCBI Taxonomy" id="370345"/>
    <lineage>
        <taxon>Eukaryota</taxon>
        <taxon>Metazoa</taxon>
        <taxon>Spiralia</taxon>
        <taxon>Lophotrochozoa</taxon>
        <taxon>Mollusca</taxon>
        <taxon>Gastropoda</taxon>
        <taxon>Caenogastropoda</taxon>
        <taxon>Sorbeoconcha</taxon>
        <taxon>Cerithioidea</taxon>
        <taxon>Batillariidae</taxon>
        <taxon>Batillaria</taxon>
    </lineage>
</organism>
<keyword evidence="2" id="KW-1185">Reference proteome</keyword>
<dbReference type="SUPFAM" id="SSF57924">
    <property type="entry name" value="Inhibitor of apoptosis (IAP) repeat"/>
    <property type="match status" value="1"/>
</dbReference>